<keyword evidence="4" id="KW-1185">Reference proteome</keyword>
<dbReference type="InterPro" id="IPR050345">
    <property type="entry name" value="Aliph_Amidase/BUP"/>
</dbReference>
<evidence type="ECO:0000256" key="1">
    <source>
        <dbReference type="ARBA" id="ARBA00022801"/>
    </source>
</evidence>
<dbReference type="Pfam" id="PF00795">
    <property type="entry name" value="CN_hydrolase"/>
    <property type="match status" value="1"/>
</dbReference>
<sequence>DIQLSERCKHLSTKHKFELVSCGFHSKDEALRKPRLVRVGIFQQKLPLALTDPSNRVKLAMYGLATDAVRVAAKGGVKILCLQQAWNMPYAFCVGEKRPWSVYAEDAQKGPTTKIVQVLAEDHNMVIISPILERDETCEDIIWNTAVVIDNHGKYLGKYRRNHIPKVENSNEPMYYSEGNNGHPVFETEFGRIAVTMCYERHHPLNWLGFALNGAEIVFNPSASAGESNETIWPIEARSAACANGYFVCALNRVGTEIYEHDFTKDDGTVVAHKDSGHFFGSSYVAAPDGSRSEGLSRTKNGLLIAELDLNLCRQMRDHLGFQNMK</sequence>
<feature type="non-terminal residue" evidence="3">
    <location>
        <position position="1"/>
    </location>
</feature>
<dbReference type="EMBL" id="JAPWTK010000020">
    <property type="protein sequence ID" value="KAJ8957975.1"/>
    <property type="molecule type" value="Genomic_DNA"/>
</dbReference>
<dbReference type="GO" id="GO:0003837">
    <property type="term" value="F:beta-ureidopropionase activity"/>
    <property type="evidence" value="ECO:0007669"/>
    <property type="project" value="TreeGrafter"/>
</dbReference>
<keyword evidence="1" id="KW-0378">Hydrolase</keyword>
<protein>
    <recommendedName>
        <fullName evidence="2">CN hydrolase domain-containing protein</fullName>
    </recommendedName>
</protein>
<dbReference type="Proteomes" id="UP001162162">
    <property type="component" value="Unassembled WGS sequence"/>
</dbReference>
<evidence type="ECO:0000259" key="2">
    <source>
        <dbReference type="PROSITE" id="PS50263"/>
    </source>
</evidence>
<dbReference type="AlphaFoldDB" id="A0AAV8Z341"/>
<dbReference type="PROSITE" id="PS50263">
    <property type="entry name" value="CN_HYDROLASE"/>
    <property type="match status" value="1"/>
</dbReference>
<dbReference type="InterPro" id="IPR003010">
    <property type="entry name" value="C-N_Hydrolase"/>
</dbReference>
<dbReference type="SUPFAM" id="SSF56317">
    <property type="entry name" value="Carbon-nitrogen hydrolase"/>
    <property type="match status" value="1"/>
</dbReference>
<evidence type="ECO:0000313" key="3">
    <source>
        <dbReference type="EMBL" id="KAJ8957975.1"/>
    </source>
</evidence>
<dbReference type="InterPro" id="IPR036526">
    <property type="entry name" value="C-N_Hydrolase_sf"/>
</dbReference>
<dbReference type="GO" id="GO:0033396">
    <property type="term" value="P:beta-alanine biosynthetic process via 3-ureidopropionate"/>
    <property type="evidence" value="ECO:0007669"/>
    <property type="project" value="TreeGrafter"/>
</dbReference>
<dbReference type="PANTHER" id="PTHR43674:SF2">
    <property type="entry name" value="BETA-UREIDOPROPIONASE"/>
    <property type="match status" value="1"/>
</dbReference>
<proteinExistence type="predicted"/>
<reference evidence="3" key="1">
    <citation type="journal article" date="2023" name="Insect Mol. Biol.">
        <title>Genome sequencing provides insights into the evolution of gene families encoding plant cell wall-degrading enzymes in longhorned beetles.</title>
        <authorList>
            <person name="Shin N.R."/>
            <person name="Okamura Y."/>
            <person name="Kirsch R."/>
            <person name="Pauchet Y."/>
        </authorList>
    </citation>
    <scope>NUCLEOTIDE SEQUENCE</scope>
    <source>
        <strain evidence="3">AMC_N1</strain>
    </source>
</reference>
<comment type="caution">
    <text evidence="3">The sequence shown here is derived from an EMBL/GenBank/DDBJ whole genome shotgun (WGS) entry which is preliminary data.</text>
</comment>
<dbReference type="PANTHER" id="PTHR43674">
    <property type="entry name" value="NITRILASE C965.09-RELATED"/>
    <property type="match status" value="1"/>
</dbReference>
<dbReference type="Gene3D" id="3.60.110.10">
    <property type="entry name" value="Carbon-nitrogen hydrolase"/>
    <property type="match status" value="1"/>
</dbReference>
<feature type="domain" description="CN hydrolase" evidence="2">
    <location>
        <begin position="37"/>
        <end position="310"/>
    </location>
</feature>
<gene>
    <name evidence="3" type="ORF">NQ318_001976</name>
</gene>
<accession>A0AAV8Z341</accession>
<name>A0AAV8Z341_9CUCU</name>
<evidence type="ECO:0000313" key="4">
    <source>
        <dbReference type="Proteomes" id="UP001162162"/>
    </source>
</evidence>
<organism evidence="3 4">
    <name type="scientific">Aromia moschata</name>
    <dbReference type="NCBI Taxonomy" id="1265417"/>
    <lineage>
        <taxon>Eukaryota</taxon>
        <taxon>Metazoa</taxon>
        <taxon>Ecdysozoa</taxon>
        <taxon>Arthropoda</taxon>
        <taxon>Hexapoda</taxon>
        <taxon>Insecta</taxon>
        <taxon>Pterygota</taxon>
        <taxon>Neoptera</taxon>
        <taxon>Endopterygota</taxon>
        <taxon>Coleoptera</taxon>
        <taxon>Polyphaga</taxon>
        <taxon>Cucujiformia</taxon>
        <taxon>Chrysomeloidea</taxon>
        <taxon>Cerambycidae</taxon>
        <taxon>Cerambycinae</taxon>
        <taxon>Callichromatini</taxon>
        <taxon>Aromia</taxon>
    </lineage>
</organism>